<dbReference type="Proteomes" id="UP000095282">
    <property type="component" value="Unplaced"/>
</dbReference>
<evidence type="ECO:0000313" key="3">
    <source>
        <dbReference type="Proteomes" id="UP000095282"/>
    </source>
</evidence>
<keyword evidence="1" id="KW-1133">Transmembrane helix</keyword>
<dbReference type="Pfam" id="PF01827">
    <property type="entry name" value="FTH"/>
    <property type="match status" value="1"/>
</dbReference>
<dbReference type="WBParaSite" id="Csp11.Scaffold629.g9625.t2">
    <property type="protein sequence ID" value="Csp11.Scaffold629.g9625.t2"/>
    <property type="gene ID" value="Csp11.Scaffold629.g9625"/>
</dbReference>
<keyword evidence="3" id="KW-1185">Reference proteome</keyword>
<name>A0A1I7UIC9_9PELO</name>
<dbReference type="InterPro" id="IPR002900">
    <property type="entry name" value="DUF38/FTH_CAE_spp"/>
</dbReference>
<feature type="transmembrane region" description="Helical" evidence="1">
    <location>
        <begin position="1035"/>
        <end position="1052"/>
    </location>
</feature>
<accession>A0A1I7UIC9</accession>
<evidence type="ECO:0000313" key="4">
    <source>
        <dbReference type="WBParaSite" id="Csp11.Scaffold629.g9625.t2"/>
    </source>
</evidence>
<evidence type="ECO:0000256" key="1">
    <source>
        <dbReference type="SAM" id="Phobius"/>
    </source>
</evidence>
<dbReference type="AlphaFoldDB" id="A0A1I7UIC9"/>
<sequence>MLLISLSLTDTVLKDPSKLLNDLSEEYDYPLEELDFRVETEQQDRLNPLYDAIKSKMSLRKSPLKVIKLRMTVKNQQQVMSLLPYLQPGILQIIEIFGAKNPGKSLEIDEIKKTEQWKKAKEIRIENFEIRFSIPDFLHFDVGDIIVGTISLADLKEIKNAFQTSPSFKSFTLHYQKYDDQVKPVEGIPEPQFYQHCTRIDWYFKRDDPKKVLSVYLFPELYYVWFGIEDTPVDENLKIKKVSPDVQNAPKAPPKPKDPVVEMLEMVDEEAAEVYSKIDDEIKFLTESEAAVKHLISIGKGTPEKLSEFKTLALALVPVISEAKEVRDSIREGVKDLMKSDVRNLDPTGVLTDIKRIKLMKWVFQQLRLMLSGKDPLPQPVSDELLLSKAPPEAIQDLRTCLDFVDLWRNKSLAIRCLVAHAKINPKSSIPQDTVERSLKSAAQIVQKFDSNEIHELLDLTKSSDDSRIAAQLSQIAEKYGNAYRTTCQSLIIYQRSIQKMKKLLANALKSPDLQKDPLIPEILDLLPQVLGIPEALKGILAPIRAAFDDIGAREIVKRNAFYRIMISNEQFPQETRDRCEKIGDLVDKMKLEELEFPDDQTIRNVFPQWKGQKKPMYVNPKLSEYKQDVRDALLVENLSKIRPEAVEKLRILCASTSILRDFIRKAKGWIAHSSEPSSDEDYLRFMHLVLYHLPKSERNCGIFEESLEKIRNESSPLKHAQLITTFHDLILKDQEDKYVGLQPTVAILNWMCESRGVNLDVPLEIPNEKTLETRFPGFLEYKRKCLEEDGGDAEKKLPEPPKFEMSPEDKVIVGKLSKLDEKAAKNYGLAVEYLPISRRFLQKAKGLISMALKEPELRDLPGDMIKFCVDGLPTISESVSSFQFLVDAVRMTVDFPQKVRELFPALEQMINISDPSGGFSAYSHASNRIDSFYRQKRIQPPSSEEEEDLEFPEDEEIRMVFPNWEGIEKKLRKSRGNSPMVVTYRGYSQSLMGHSGDASPVSWQILMCYCIMCYFAHMLPWLMCYYVSFTTKAHVLLLAHVLLCLMCYHFSCATKN</sequence>
<dbReference type="GO" id="GO:0045087">
    <property type="term" value="P:innate immune response"/>
    <property type="evidence" value="ECO:0007669"/>
    <property type="project" value="TreeGrafter"/>
</dbReference>
<keyword evidence="1" id="KW-0812">Transmembrane</keyword>
<protein>
    <submittedName>
        <fullName evidence="4">FTH domain-containing protein</fullName>
    </submittedName>
</protein>
<proteinExistence type="predicted"/>
<dbReference type="PANTHER" id="PTHR23015:SF4">
    <property type="entry name" value="DUF38 DOMAIN-CONTAINING PROTEIN-RELATED"/>
    <property type="match status" value="1"/>
</dbReference>
<keyword evidence="1" id="KW-0472">Membrane</keyword>
<organism evidence="3 4">
    <name type="scientific">Caenorhabditis tropicalis</name>
    <dbReference type="NCBI Taxonomy" id="1561998"/>
    <lineage>
        <taxon>Eukaryota</taxon>
        <taxon>Metazoa</taxon>
        <taxon>Ecdysozoa</taxon>
        <taxon>Nematoda</taxon>
        <taxon>Chromadorea</taxon>
        <taxon>Rhabditida</taxon>
        <taxon>Rhabditina</taxon>
        <taxon>Rhabditomorpha</taxon>
        <taxon>Rhabditoidea</taxon>
        <taxon>Rhabditidae</taxon>
        <taxon>Peloderinae</taxon>
        <taxon>Caenorhabditis</taxon>
    </lineage>
</organism>
<reference evidence="4" key="1">
    <citation type="submission" date="2016-11" db="UniProtKB">
        <authorList>
            <consortium name="WormBaseParasite"/>
        </authorList>
    </citation>
    <scope>IDENTIFICATION</scope>
</reference>
<evidence type="ECO:0000259" key="2">
    <source>
        <dbReference type="Pfam" id="PF01827"/>
    </source>
</evidence>
<dbReference type="PANTHER" id="PTHR23015">
    <property type="entry name" value="UNCHARACTERIZED C.ELEGANS PROTEIN"/>
    <property type="match status" value="1"/>
</dbReference>
<dbReference type="InterPro" id="IPR040161">
    <property type="entry name" value="FB224"/>
</dbReference>
<feature type="domain" description="DUF38" evidence="2">
    <location>
        <begin position="50"/>
        <end position="179"/>
    </location>
</feature>
<feature type="transmembrane region" description="Helical" evidence="1">
    <location>
        <begin position="1002"/>
        <end position="1023"/>
    </location>
</feature>